<comment type="caution">
    <text evidence="2">The sequence shown here is derived from an EMBL/GenBank/DDBJ whole genome shotgun (WGS) entry which is preliminary data.</text>
</comment>
<reference evidence="2 3" key="1">
    <citation type="journal article" date="2023" name="Arcadia Sci">
        <title>De novo assembly of a long-read Amblyomma americanum tick genome.</title>
        <authorList>
            <person name="Chou S."/>
            <person name="Poskanzer K.E."/>
            <person name="Rollins M."/>
            <person name="Thuy-Boun P.S."/>
        </authorList>
    </citation>
    <scope>NUCLEOTIDE SEQUENCE [LARGE SCALE GENOMIC DNA]</scope>
    <source>
        <strain evidence="2">F_SG_1</strain>
        <tissue evidence="2">Salivary glands</tissue>
    </source>
</reference>
<accession>A0AAQ4EHQ5</accession>
<dbReference type="EMBL" id="JARKHS020016006">
    <property type="protein sequence ID" value="KAK8773973.1"/>
    <property type="molecule type" value="Genomic_DNA"/>
</dbReference>
<keyword evidence="3" id="KW-1185">Reference proteome</keyword>
<reference evidence="2" key="3">
    <citation type="submission" date="2024-02" db="EMBL/GenBank/DDBJ databases">
        <authorList>
            <person name="Mcdaniel E.A."/>
            <person name="Celebi F.M."/>
            <person name="Reiter T."/>
            <person name="Weiss E.C."/>
            <person name="Chou S."/>
        </authorList>
    </citation>
    <scope>NUCLEOTIDE SEQUENCE</scope>
    <source>
        <strain evidence="2">F_SG_1</strain>
        <tissue evidence="2">Salivary glands</tissue>
    </source>
</reference>
<name>A0AAQ4EHQ5_AMBAM</name>
<dbReference type="EMBL" id="JARKHS020016007">
    <property type="protein sequence ID" value="KAK8773971.1"/>
    <property type="molecule type" value="Genomic_DNA"/>
</dbReference>
<reference evidence="2" key="2">
    <citation type="submission" date="2023-03" db="EMBL/GenBank/DDBJ databases">
        <authorList>
            <person name="Thuy-Boun P."/>
        </authorList>
    </citation>
    <scope>NUCLEOTIDE SEQUENCE</scope>
    <source>
        <strain evidence="2">F_SG_1</strain>
        <tissue evidence="2">Salivary glands</tissue>
    </source>
</reference>
<dbReference type="AlphaFoldDB" id="A0AAQ4EHQ5"/>
<gene>
    <name evidence="2" type="ORF">V5799_011495</name>
    <name evidence="1" type="ORF">V5799_011497</name>
</gene>
<organism evidence="2 3">
    <name type="scientific">Amblyomma americanum</name>
    <name type="common">Lone star tick</name>
    <dbReference type="NCBI Taxonomy" id="6943"/>
    <lineage>
        <taxon>Eukaryota</taxon>
        <taxon>Metazoa</taxon>
        <taxon>Ecdysozoa</taxon>
        <taxon>Arthropoda</taxon>
        <taxon>Chelicerata</taxon>
        <taxon>Arachnida</taxon>
        <taxon>Acari</taxon>
        <taxon>Parasitiformes</taxon>
        <taxon>Ixodida</taxon>
        <taxon>Ixodoidea</taxon>
        <taxon>Ixodidae</taxon>
        <taxon>Amblyomminae</taxon>
        <taxon>Amblyomma</taxon>
    </lineage>
</organism>
<proteinExistence type="predicted"/>
<evidence type="ECO:0000313" key="2">
    <source>
        <dbReference type="EMBL" id="KAK8773973.1"/>
    </source>
</evidence>
<protein>
    <submittedName>
        <fullName evidence="2">Uncharacterized protein</fullName>
    </submittedName>
</protein>
<dbReference type="Proteomes" id="UP001321473">
    <property type="component" value="Unassembled WGS sequence"/>
</dbReference>
<sequence>MEDGMYSEFMTDCKRAKTAKRKKTAILRCRDYGLDGPVNYKREHVMLYLPFRKEIDILDGNAFERLFDENRERTMQMKIRYNSGVTTAELLACCQQLNAAAAPDQQQEQEAVPTLLDTNDNGDLAPETTASGVIVAGGDVSCR</sequence>
<evidence type="ECO:0000313" key="3">
    <source>
        <dbReference type="Proteomes" id="UP001321473"/>
    </source>
</evidence>
<evidence type="ECO:0000313" key="1">
    <source>
        <dbReference type="EMBL" id="KAK8773971.1"/>
    </source>
</evidence>